<dbReference type="AlphaFoldDB" id="A0A5N6E9Y2"/>
<gene>
    <name evidence="1" type="ORF">BDV33DRAFT_196132</name>
</gene>
<evidence type="ECO:0000313" key="1">
    <source>
        <dbReference type="EMBL" id="KAB8214406.1"/>
    </source>
</evidence>
<proteinExistence type="predicted"/>
<protein>
    <submittedName>
        <fullName evidence="1">Uncharacterized protein</fullName>
    </submittedName>
</protein>
<accession>A0A5N6E9Y2</accession>
<sequence>MAPLVERYNAAVQLIESSRLTPTEHSIWRAFLGEAVNPEYAAQYMWERMHDNSRRPPEQVLQELKLGWKRIVTRCQSNPSVLLSLNPLTTRSVARRDQVPSEARPLVEARDDSHCFMLDQKPSDTSVSVHFDHAWVIPPSLFDDSDMDPQVGV</sequence>
<reference evidence="1 2" key="1">
    <citation type="submission" date="2019-04" db="EMBL/GenBank/DDBJ databases">
        <title>Fungal friends and foes A comparative genomics study of 23 Aspergillus species from section Flavi.</title>
        <authorList>
            <consortium name="DOE Joint Genome Institute"/>
            <person name="Kjaerbolling I."/>
            <person name="Vesth T.C."/>
            <person name="Frisvad J.C."/>
            <person name="Nybo J.L."/>
            <person name="Theobald S."/>
            <person name="Kildgaard S."/>
            <person name="Petersen T.I."/>
            <person name="Kuo A."/>
            <person name="Sato A."/>
            <person name="Lyhne E.K."/>
            <person name="Kogle M.E."/>
            <person name="Wiebenga A."/>
            <person name="Kun R.S."/>
            <person name="Lubbers R.J."/>
            <person name="Makela M.R."/>
            <person name="Barry K."/>
            <person name="Chovatia M."/>
            <person name="Clum A."/>
            <person name="Daum C."/>
            <person name="Haridas S."/>
            <person name="He G."/>
            <person name="LaButti K."/>
            <person name="Lipzen A."/>
            <person name="Mondo S."/>
            <person name="Pangilinan J."/>
            <person name="Riley R."/>
            <person name="Salamov A."/>
            <person name="Simmons B.A."/>
            <person name="Magnuson J.K."/>
            <person name="Henrissat B."/>
            <person name="Mortensen U.H."/>
            <person name="Larsen T.O."/>
            <person name="De vries R.P."/>
            <person name="Grigoriev I.V."/>
            <person name="Machida M."/>
            <person name="Baker S.E."/>
            <person name="Andersen M.R."/>
        </authorList>
    </citation>
    <scope>NUCLEOTIDE SEQUENCE [LARGE SCALE GENOMIC DNA]</scope>
    <source>
        <strain evidence="1 2">CBS 126849</strain>
    </source>
</reference>
<name>A0A5N6E9Y2_9EURO</name>
<keyword evidence="2" id="KW-1185">Reference proteome</keyword>
<organism evidence="1 2">
    <name type="scientific">Aspergillus novoparasiticus</name>
    <dbReference type="NCBI Taxonomy" id="986946"/>
    <lineage>
        <taxon>Eukaryota</taxon>
        <taxon>Fungi</taxon>
        <taxon>Dikarya</taxon>
        <taxon>Ascomycota</taxon>
        <taxon>Pezizomycotina</taxon>
        <taxon>Eurotiomycetes</taxon>
        <taxon>Eurotiomycetidae</taxon>
        <taxon>Eurotiales</taxon>
        <taxon>Aspergillaceae</taxon>
        <taxon>Aspergillus</taxon>
        <taxon>Aspergillus subgen. Circumdati</taxon>
    </lineage>
</organism>
<evidence type="ECO:0000313" key="2">
    <source>
        <dbReference type="Proteomes" id="UP000326799"/>
    </source>
</evidence>
<dbReference type="Proteomes" id="UP000326799">
    <property type="component" value="Unassembled WGS sequence"/>
</dbReference>
<dbReference type="EMBL" id="ML733538">
    <property type="protein sequence ID" value="KAB8214406.1"/>
    <property type="molecule type" value="Genomic_DNA"/>
</dbReference>